<organism evidence="2 3">
    <name type="scientific">Rotaria magnacalcarata</name>
    <dbReference type="NCBI Taxonomy" id="392030"/>
    <lineage>
        <taxon>Eukaryota</taxon>
        <taxon>Metazoa</taxon>
        <taxon>Spiralia</taxon>
        <taxon>Gnathifera</taxon>
        <taxon>Rotifera</taxon>
        <taxon>Eurotatoria</taxon>
        <taxon>Bdelloidea</taxon>
        <taxon>Philodinida</taxon>
        <taxon>Philodinidae</taxon>
        <taxon>Rotaria</taxon>
    </lineage>
</organism>
<accession>A0A815XUE2</accession>
<dbReference type="Proteomes" id="UP000663855">
    <property type="component" value="Unassembled WGS sequence"/>
</dbReference>
<feature type="compositionally biased region" description="Basic residues" evidence="1">
    <location>
        <begin position="1"/>
        <end position="16"/>
    </location>
</feature>
<feature type="compositionally biased region" description="Polar residues" evidence="1">
    <location>
        <begin position="63"/>
        <end position="90"/>
    </location>
</feature>
<gene>
    <name evidence="2" type="ORF">CJN711_LOCUS31171</name>
</gene>
<dbReference type="AlphaFoldDB" id="A0A815XUE2"/>
<feature type="compositionally biased region" description="Low complexity" evidence="1">
    <location>
        <begin position="24"/>
        <end position="57"/>
    </location>
</feature>
<protein>
    <submittedName>
        <fullName evidence="2">Uncharacterized protein</fullName>
    </submittedName>
</protein>
<evidence type="ECO:0000313" key="3">
    <source>
        <dbReference type="Proteomes" id="UP000663855"/>
    </source>
</evidence>
<reference evidence="2" key="1">
    <citation type="submission" date="2021-02" db="EMBL/GenBank/DDBJ databases">
        <authorList>
            <person name="Nowell W R."/>
        </authorList>
    </citation>
    <scope>NUCLEOTIDE SEQUENCE</scope>
</reference>
<proteinExistence type="predicted"/>
<name>A0A815XUE2_9BILA</name>
<evidence type="ECO:0000313" key="2">
    <source>
        <dbReference type="EMBL" id="CAF1561712.1"/>
    </source>
</evidence>
<evidence type="ECO:0000256" key="1">
    <source>
        <dbReference type="SAM" id="MobiDB-lite"/>
    </source>
</evidence>
<sequence length="205" mass="22849">MYPKWRHANGKRKKAKVIPESVVTPDLGSPTSSSSTSSCNTDQSTSSSNTDSGTSNGKPINKPISTNSRAQTRTNEYTSANAKPSTSEISEQSRRFAEARFAFPPFVIKFHNAVDGKTIINYMVNHFISEYKINLNFAGHRLKSKNELLLFSANRETFIMLCDGNKWPTSIVALNYEKNIPKHLPPQFSIVLRNRGASTQAEKFS</sequence>
<feature type="region of interest" description="Disordered" evidence="1">
    <location>
        <begin position="1"/>
        <end position="91"/>
    </location>
</feature>
<dbReference type="EMBL" id="CAJNOV010014855">
    <property type="protein sequence ID" value="CAF1561712.1"/>
    <property type="molecule type" value="Genomic_DNA"/>
</dbReference>
<comment type="caution">
    <text evidence="2">The sequence shown here is derived from an EMBL/GenBank/DDBJ whole genome shotgun (WGS) entry which is preliminary data.</text>
</comment>